<accession>A0A8C4VFS8</accession>
<sequence>PDADRGCPKHSPPRAYLYTDSWAIYKGLRAWLTAWEAKGWELAGRPLWGTTLWQQLLAYAQQAPLAVRHVDAHTKAQTNEARWNVAANDMARGEVLQLAKRYHVEGGHCGARATQYTALRQGTALPLSACRTARAGCPTCSQLAPIPLLEPAGRIHRAMGLCQDWQVDYIGPLPQEWRWQYVFTAVDTYTGLMFSLGGSRPSFCASPCLPKYWYSYGWTLSIHLGSWMQSRG</sequence>
<dbReference type="GO" id="GO:0003964">
    <property type="term" value="F:RNA-directed DNA polymerase activity"/>
    <property type="evidence" value="ECO:0007669"/>
    <property type="project" value="UniProtKB-KW"/>
</dbReference>
<reference evidence="8" key="2">
    <citation type="submission" date="2025-08" db="UniProtKB">
        <authorList>
            <consortium name="Ensembl"/>
        </authorList>
    </citation>
    <scope>IDENTIFICATION</scope>
</reference>
<dbReference type="GO" id="GO:0035613">
    <property type="term" value="F:RNA stem-loop binding"/>
    <property type="evidence" value="ECO:0007669"/>
    <property type="project" value="TreeGrafter"/>
</dbReference>
<keyword evidence="2" id="KW-0548">Nucleotidyltransferase</keyword>
<dbReference type="Ensembl" id="ENSGEVT00005001877.1">
    <property type="protein sequence ID" value="ENSGEVP00005001785.1"/>
    <property type="gene ID" value="ENSGEVG00005001351.1"/>
</dbReference>
<evidence type="ECO:0000256" key="2">
    <source>
        <dbReference type="ARBA" id="ARBA00022695"/>
    </source>
</evidence>
<keyword evidence="5" id="KW-0378">Hydrolase</keyword>
<reference evidence="8" key="3">
    <citation type="submission" date="2025-09" db="UniProtKB">
        <authorList>
            <consortium name="Ensembl"/>
        </authorList>
    </citation>
    <scope>IDENTIFICATION</scope>
</reference>
<feature type="domain" description="RNase H type-1" evidence="7">
    <location>
        <begin position="1"/>
        <end position="96"/>
    </location>
</feature>
<dbReference type="PANTHER" id="PTHR41694:SF3">
    <property type="entry name" value="RNA-DIRECTED DNA POLYMERASE-RELATED"/>
    <property type="match status" value="1"/>
</dbReference>
<organism evidence="8 9">
    <name type="scientific">Gopherus evgoodei</name>
    <name type="common">Goodes thornscrub tortoise</name>
    <dbReference type="NCBI Taxonomy" id="1825980"/>
    <lineage>
        <taxon>Eukaryota</taxon>
        <taxon>Metazoa</taxon>
        <taxon>Chordata</taxon>
        <taxon>Craniata</taxon>
        <taxon>Vertebrata</taxon>
        <taxon>Euteleostomi</taxon>
        <taxon>Archelosauria</taxon>
        <taxon>Testudinata</taxon>
        <taxon>Testudines</taxon>
        <taxon>Cryptodira</taxon>
        <taxon>Durocryptodira</taxon>
        <taxon>Testudinoidea</taxon>
        <taxon>Testudinidae</taxon>
        <taxon>Gopherus</taxon>
    </lineage>
</organism>
<evidence type="ECO:0000256" key="4">
    <source>
        <dbReference type="ARBA" id="ARBA00022759"/>
    </source>
</evidence>
<dbReference type="Proteomes" id="UP000694390">
    <property type="component" value="Chromosome 6"/>
</dbReference>
<proteinExistence type="predicted"/>
<dbReference type="InterPro" id="IPR036397">
    <property type="entry name" value="RNaseH_sf"/>
</dbReference>
<evidence type="ECO:0000256" key="1">
    <source>
        <dbReference type="ARBA" id="ARBA00022679"/>
    </source>
</evidence>
<keyword evidence="3" id="KW-0540">Nuclease</keyword>
<dbReference type="GO" id="GO:0004523">
    <property type="term" value="F:RNA-DNA hybrid ribonuclease activity"/>
    <property type="evidence" value="ECO:0007669"/>
    <property type="project" value="InterPro"/>
</dbReference>
<evidence type="ECO:0000313" key="9">
    <source>
        <dbReference type="Proteomes" id="UP000694390"/>
    </source>
</evidence>
<evidence type="ECO:0000313" key="8">
    <source>
        <dbReference type="Ensembl" id="ENSGEVP00005001785.1"/>
    </source>
</evidence>
<dbReference type="InterPro" id="IPR012337">
    <property type="entry name" value="RNaseH-like_sf"/>
</dbReference>
<dbReference type="Pfam" id="PF00075">
    <property type="entry name" value="RNase_H"/>
    <property type="match status" value="1"/>
</dbReference>
<protein>
    <recommendedName>
        <fullName evidence="7">RNase H type-1 domain-containing protein</fullName>
    </recommendedName>
</protein>
<keyword evidence="6" id="KW-0695">RNA-directed DNA polymerase</keyword>
<dbReference type="GeneTree" id="ENSGT00960000186731"/>
<evidence type="ECO:0000256" key="5">
    <source>
        <dbReference type="ARBA" id="ARBA00022801"/>
    </source>
</evidence>
<dbReference type="SUPFAM" id="SSF53098">
    <property type="entry name" value="Ribonuclease H-like"/>
    <property type="match status" value="1"/>
</dbReference>
<dbReference type="PANTHER" id="PTHR41694">
    <property type="entry name" value="ENDOGENOUS RETROVIRUS GROUP K MEMBER POL PROTEIN"/>
    <property type="match status" value="1"/>
</dbReference>
<keyword evidence="1" id="KW-0808">Transferase</keyword>
<dbReference type="OrthoDB" id="9950135at2759"/>
<dbReference type="AlphaFoldDB" id="A0A8C4VFS8"/>
<dbReference type="InterPro" id="IPR002156">
    <property type="entry name" value="RNaseH_domain"/>
</dbReference>
<keyword evidence="4" id="KW-0255">Endonuclease</keyword>
<dbReference type="PROSITE" id="PS50879">
    <property type="entry name" value="RNASE_H_1"/>
    <property type="match status" value="1"/>
</dbReference>
<reference evidence="8" key="1">
    <citation type="submission" date="2019-06" db="EMBL/GenBank/DDBJ databases">
        <title>G10K-VGP Goodes thornscrub tortoise genome, primary haplotype.</title>
        <authorList>
            <person name="Murphy B."/>
            <person name="Edwards T."/>
            <person name="Rhie A."/>
            <person name="Koren S."/>
            <person name="Phillippy A."/>
            <person name="Fedrigo O."/>
            <person name="Haase B."/>
            <person name="Mountcastle J."/>
            <person name="Lewin H."/>
            <person name="Damas J."/>
            <person name="Howe K."/>
            <person name="Formenti G."/>
            <person name="Myers G."/>
            <person name="Durbin R."/>
            <person name="Jarvis E.D."/>
        </authorList>
    </citation>
    <scope>NUCLEOTIDE SEQUENCE [LARGE SCALE GENOMIC DNA]</scope>
</reference>
<evidence type="ECO:0000256" key="6">
    <source>
        <dbReference type="ARBA" id="ARBA00022918"/>
    </source>
</evidence>
<evidence type="ECO:0000256" key="3">
    <source>
        <dbReference type="ARBA" id="ARBA00022722"/>
    </source>
</evidence>
<evidence type="ECO:0000259" key="7">
    <source>
        <dbReference type="PROSITE" id="PS50879"/>
    </source>
</evidence>
<dbReference type="Gene3D" id="3.30.420.10">
    <property type="entry name" value="Ribonuclease H-like superfamily/Ribonuclease H"/>
    <property type="match status" value="1"/>
</dbReference>
<keyword evidence="9" id="KW-1185">Reference proteome</keyword>
<name>A0A8C4VFS8_9SAUR</name>